<dbReference type="SUPFAM" id="SSF81901">
    <property type="entry name" value="HCP-like"/>
    <property type="match status" value="1"/>
</dbReference>
<proteinExistence type="predicted"/>
<name>A0AA38UKQ6_9AGAR</name>
<dbReference type="SUPFAM" id="SSF48452">
    <property type="entry name" value="TPR-like"/>
    <property type="match status" value="1"/>
</dbReference>
<dbReference type="InterPro" id="IPR024983">
    <property type="entry name" value="CHAT_dom"/>
</dbReference>
<reference evidence="2" key="1">
    <citation type="submission" date="2022-08" db="EMBL/GenBank/DDBJ databases">
        <authorList>
            <consortium name="DOE Joint Genome Institute"/>
            <person name="Min B."/>
            <person name="Riley R."/>
            <person name="Sierra-Patev S."/>
            <person name="Naranjo-Ortiz M."/>
            <person name="Looney B."/>
            <person name="Konkel Z."/>
            <person name="Slot J.C."/>
            <person name="Sakamoto Y."/>
            <person name="Steenwyk J.L."/>
            <person name="Rokas A."/>
            <person name="Carro J."/>
            <person name="Camarero S."/>
            <person name="Ferreira P."/>
            <person name="Molpeceres G."/>
            <person name="Ruiz-Duenas F.J."/>
            <person name="Serrano A."/>
            <person name="Henrissat B."/>
            <person name="Drula E."/>
            <person name="Hughes K.W."/>
            <person name="Mata J.L."/>
            <person name="Ishikawa N.K."/>
            <person name="Vargas-Isla R."/>
            <person name="Ushijima S."/>
            <person name="Smith C.A."/>
            <person name="Ahrendt S."/>
            <person name="Andreopoulos W."/>
            <person name="He G."/>
            <person name="Labutti K."/>
            <person name="Lipzen A."/>
            <person name="Ng V."/>
            <person name="Sandor L."/>
            <person name="Barry K."/>
            <person name="Martinez A.T."/>
            <person name="Xiao Y."/>
            <person name="Gibbons J.G."/>
            <person name="Terashima K."/>
            <person name="Hibbett D.S."/>
            <person name="Grigoriev I.V."/>
        </authorList>
    </citation>
    <scope>NUCLEOTIDE SEQUENCE</scope>
    <source>
        <strain evidence="2">TFB9207</strain>
    </source>
</reference>
<dbReference type="InterPro" id="IPR011990">
    <property type="entry name" value="TPR-like_helical_dom_sf"/>
</dbReference>
<organism evidence="2 3">
    <name type="scientific">Lentinula raphanica</name>
    <dbReference type="NCBI Taxonomy" id="153919"/>
    <lineage>
        <taxon>Eukaryota</taxon>
        <taxon>Fungi</taxon>
        <taxon>Dikarya</taxon>
        <taxon>Basidiomycota</taxon>
        <taxon>Agaricomycotina</taxon>
        <taxon>Agaricomycetes</taxon>
        <taxon>Agaricomycetidae</taxon>
        <taxon>Agaricales</taxon>
        <taxon>Marasmiineae</taxon>
        <taxon>Omphalotaceae</taxon>
        <taxon>Lentinula</taxon>
    </lineage>
</organism>
<dbReference type="Pfam" id="PF12770">
    <property type="entry name" value="CHAT"/>
    <property type="match status" value="1"/>
</dbReference>
<evidence type="ECO:0000259" key="1">
    <source>
        <dbReference type="Pfam" id="PF12770"/>
    </source>
</evidence>
<protein>
    <submittedName>
        <fullName evidence="2">TPR-like protein</fullName>
    </submittedName>
</protein>
<comment type="caution">
    <text evidence="2">The sequence shown here is derived from an EMBL/GenBank/DDBJ whole genome shotgun (WGS) entry which is preliminary data.</text>
</comment>
<gene>
    <name evidence="2" type="ORF">F5878DRAFT_602102</name>
</gene>
<evidence type="ECO:0000313" key="3">
    <source>
        <dbReference type="Proteomes" id="UP001163846"/>
    </source>
</evidence>
<sequence>MLDLALALSLRYEFQGSQSDLDATLKLLTEALVLCPPSHPERGRCLTELAAAHDSRYKVTGSEHDVNRMIQLSTEALEFHVPGHRWRGPSLNNLANAYFYRHGQSGSPEDLNRTISLYKEALELMPLNDPNRAGYLSNLAASHHSRYKQLGQDEDLEAMVTLQMRSLELRPPGHPHRTASLANLAVAINARYERFGLDDDLEWVIKLHDENLKSCPVDYPNRSASLNNLAASITRRYKRFGSEDDLDRMVELYRQALDLLAPDNPNRDGLLNNLAVALMFRHDRTGLREDLDKMIELHEQALELRPPPHPDRAETMNNLAEALNYRYSQTGSPEDLEKRIELLKQAAELLTSSNTNRSVVLSNLACALDSRYAHSDSPNDLEQVINLHTQALELRPRGHADRGDSLNNLAITLRDRYHRFGSDKDLQHSLRLHREARIEYPQGHPRHARITGAFAASLSCVQDSPARIDELFSILREVSNDFISPLNDTLHCALQWVSYARALNHDSLSSAYEHVIQFLRRYLTIGPTMKHQYDVLLQRAEILSLPMTAAAHAISKADPEKAIELLDAGRSLLWSEMRRFREPLTQLELVDQDLAARFESLRSELQMLSSAESTYDTTSIRVLSGQAEAGSDFTTISYDHLLSRKRKVLQEYEKVLGDIRARPGMEHFLQNLPFSKLREAAKGGPVIVINCSQDGSHVIIIFADRDPTVIALEDDFHTRAIDMQKTYLDALITTKYAENAMKVLGQQLKSIMSQLWTLVVSRIVEELTNSNIPKLSRIWWCPTSALTMLPFHAAGSTREGFLIDSYISSYTPTLKALIDSRRLSAPTVVNRKHPNILVVAQTKSSNLASAGSELEVVRKRLDPFVTCLDEQEATRASVLKNLQSHNWAHFICHGTLSFDPFESALHLYDGDELSLNDIVKAHLPDAKFAFLAACHTAEQGRDSSVLVDEVLHLAGAMLFSGFRSVVGTLWEMEDRDGPKIADRFYDDLLQRECDANERHTEAAQALWSVTKRMKDARFSAARWVNFVHIGV</sequence>
<accession>A0AA38UKQ6</accession>
<dbReference type="Proteomes" id="UP001163846">
    <property type="component" value="Unassembled WGS sequence"/>
</dbReference>
<dbReference type="InterPro" id="IPR012344">
    <property type="entry name" value="Matrix_HIV/RSV_N"/>
</dbReference>
<dbReference type="PANTHER" id="PTHR19959:SF119">
    <property type="entry name" value="FUNGAL LIPASE-LIKE DOMAIN-CONTAINING PROTEIN"/>
    <property type="match status" value="1"/>
</dbReference>
<keyword evidence="3" id="KW-1185">Reference proteome</keyword>
<dbReference type="Pfam" id="PF13374">
    <property type="entry name" value="TPR_10"/>
    <property type="match status" value="2"/>
</dbReference>
<dbReference type="Gene3D" id="1.25.40.10">
    <property type="entry name" value="Tetratricopeptide repeat domain"/>
    <property type="match status" value="2"/>
</dbReference>
<evidence type="ECO:0000313" key="2">
    <source>
        <dbReference type="EMBL" id="KAJ3844396.1"/>
    </source>
</evidence>
<dbReference type="AlphaFoldDB" id="A0AA38UKQ6"/>
<dbReference type="PANTHER" id="PTHR19959">
    <property type="entry name" value="KINESIN LIGHT CHAIN"/>
    <property type="match status" value="1"/>
</dbReference>
<dbReference type="Gene3D" id="1.10.150.90">
    <property type="entry name" value="Immunodeficiency lentiviruses, gag gene matrix protein p17"/>
    <property type="match status" value="1"/>
</dbReference>
<dbReference type="EMBL" id="MU805954">
    <property type="protein sequence ID" value="KAJ3844396.1"/>
    <property type="molecule type" value="Genomic_DNA"/>
</dbReference>
<feature type="domain" description="CHAT" evidence="1">
    <location>
        <begin position="752"/>
        <end position="1030"/>
    </location>
</feature>